<dbReference type="InterPro" id="IPR000276">
    <property type="entry name" value="GPCR_Rhodpsn"/>
</dbReference>
<dbReference type="CDD" id="cd00637">
    <property type="entry name" value="7tm_classA_rhodopsin-like"/>
    <property type="match status" value="1"/>
</dbReference>
<feature type="transmembrane region" description="Helical" evidence="10">
    <location>
        <begin position="155"/>
        <end position="174"/>
    </location>
</feature>
<keyword evidence="2" id="KW-1003">Cell membrane</keyword>
<sequence>MNASTNATYFKETDFQRDYKNDTGVKMSVGVTMASVAMFTVLANVTVFLAMVQTLTRDARRGLKTVAINSTNSYVTRFLMLSMTVSGVMVGSVIMPLSLLKTLGLQVLSYAQCAVMVYLDYLLCAVSTLHVLFMAVDTYLVICKPLVYRLLSPKAAYAMIAFGWLAPILLTILWSSLQKEILLDCSTEKEACQQTKDTSIFPFTFGVIFCVLFIAIILLYIIIARNVVSMTKKNATGLNQSDHIGGTTCLNNNSSESSFVLSQDYSISVLAFQFSSQQNALQMNASKSGVTQTPKKSNKVKCFRFIGAIFTWFAICWLPCWVFIFLCSTCVVCISEWVSLLLDWLTYFSCTVNPILYCRNKSINNAVRYLLCRCLKQK</sequence>
<dbReference type="Proteomes" id="UP001233172">
    <property type="component" value="Unassembled WGS sequence"/>
</dbReference>
<feature type="transmembrane region" description="Helical" evidence="10">
    <location>
        <begin position="74"/>
        <end position="98"/>
    </location>
</feature>
<dbReference type="GO" id="GO:0071880">
    <property type="term" value="P:adenylate cyclase-activating adrenergic receptor signaling pathway"/>
    <property type="evidence" value="ECO:0007669"/>
    <property type="project" value="TreeGrafter"/>
</dbReference>
<evidence type="ECO:0000256" key="10">
    <source>
        <dbReference type="SAM" id="Phobius"/>
    </source>
</evidence>
<evidence type="ECO:0000256" key="9">
    <source>
        <dbReference type="ARBA" id="ARBA00023224"/>
    </source>
</evidence>
<reference evidence="12" key="2">
    <citation type="submission" date="2023-04" db="EMBL/GenBank/DDBJ databases">
        <authorList>
            <person name="Bu L."/>
            <person name="Lu L."/>
            <person name="Laidemitt M.R."/>
            <person name="Zhang S.M."/>
            <person name="Mutuku M."/>
            <person name="Mkoji G."/>
            <person name="Steinauer M."/>
            <person name="Loker E.S."/>
        </authorList>
    </citation>
    <scope>NUCLEOTIDE SEQUENCE</scope>
    <source>
        <strain evidence="12">KasaAsao</strain>
        <tissue evidence="12">Whole Snail</tissue>
    </source>
</reference>
<organism evidence="12 13">
    <name type="scientific">Biomphalaria pfeifferi</name>
    <name type="common">Bloodfluke planorb</name>
    <name type="synonym">Freshwater snail</name>
    <dbReference type="NCBI Taxonomy" id="112525"/>
    <lineage>
        <taxon>Eukaryota</taxon>
        <taxon>Metazoa</taxon>
        <taxon>Spiralia</taxon>
        <taxon>Lophotrochozoa</taxon>
        <taxon>Mollusca</taxon>
        <taxon>Gastropoda</taxon>
        <taxon>Heterobranchia</taxon>
        <taxon>Euthyneura</taxon>
        <taxon>Panpulmonata</taxon>
        <taxon>Hygrophila</taxon>
        <taxon>Lymnaeoidea</taxon>
        <taxon>Planorbidae</taxon>
        <taxon>Biomphalaria</taxon>
    </lineage>
</organism>
<evidence type="ECO:0000256" key="8">
    <source>
        <dbReference type="ARBA" id="ARBA00023170"/>
    </source>
</evidence>
<dbReference type="EMBL" id="JASAOG010000262">
    <property type="protein sequence ID" value="KAK0041761.1"/>
    <property type="molecule type" value="Genomic_DNA"/>
</dbReference>
<comment type="caution">
    <text evidence="12">The sequence shown here is derived from an EMBL/GenBank/DDBJ whole genome shotgun (WGS) entry which is preliminary data.</text>
</comment>
<evidence type="ECO:0000256" key="4">
    <source>
        <dbReference type="ARBA" id="ARBA00022989"/>
    </source>
</evidence>
<feature type="transmembrane region" description="Helical" evidence="10">
    <location>
        <begin position="200"/>
        <end position="223"/>
    </location>
</feature>
<keyword evidence="6 10" id="KW-0472">Membrane</keyword>
<dbReference type="SUPFAM" id="SSF81321">
    <property type="entry name" value="Family A G protein-coupled receptor-like"/>
    <property type="match status" value="1"/>
</dbReference>
<dbReference type="Gene3D" id="1.20.1070.10">
    <property type="entry name" value="Rhodopsin 7-helix transmembrane proteins"/>
    <property type="match status" value="1"/>
</dbReference>
<dbReference type="Pfam" id="PF00001">
    <property type="entry name" value="7tm_1"/>
    <property type="match status" value="1"/>
</dbReference>
<dbReference type="PROSITE" id="PS50262">
    <property type="entry name" value="G_PROTEIN_RECEP_F1_2"/>
    <property type="match status" value="1"/>
</dbReference>
<feature type="transmembrane region" description="Helical" evidence="10">
    <location>
        <begin position="305"/>
        <end position="326"/>
    </location>
</feature>
<dbReference type="PANTHER" id="PTHR24248:SF199">
    <property type="entry name" value="IP13425P-RELATED"/>
    <property type="match status" value="1"/>
</dbReference>
<evidence type="ECO:0000259" key="11">
    <source>
        <dbReference type="PROSITE" id="PS50262"/>
    </source>
</evidence>
<feature type="transmembrane region" description="Helical" evidence="10">
    <location>
        <begin position="118"/>
        <end position="143"/>
    </location>
</feature>
<keyword evidence="7" id="KW-1015">Disulfide bond</keyword>
<evidence type="ECO:0000256" key="5">
    <source>
        <dbReference type="ARBA" id="ARBA00023040"/>
    </source>
</evidence>
<keyword evidence="8 12" id="KW-0675">Receptor</keyword>
<protein>
    <submittedName>
        <fullName evidence="12">Trace amine-associated receptor 5</fullName>
    </submittedName>
</protein>
<dbReference type="PANTHER" id="PTHR24248">
    <property type="entry name" value="ADRENERGIC RECEPTOR-RELATED G-PROTEIN COUPLED RECEPTOR"/>
    <property type="match status" value="1"/>
</dbReference>
<keyword evidence="5" id="KW-0297">G-protein coupled receptor</keyword>
<dbReference type="AlphaFoldDB" id="A0AAD8ASS9"/>
<evidence type="ECO:0000256" key="7">
    <source>
        <dbReference type="ARBA" id="ARBA00023157"/>
    </source>
</evidence>
<evidence type="ECO:0000256" key="6">
    <source>
        <dbReference type="ARBA" id="ARBA00023136"/>
    </source>
</evidence>
<feature type="transmembrane region" description="Helical" evidence="10">
    <location>
        <begin position="29"/>
        <end position="53"/>
    </location>
</feature>
<evidence type="ECO:0000256" key="1">
    <source>
        <dbReference type="ARBA" id="ARBA00004651"/>
    </source>
</evidence>
<dbReference type="GO" id="GO:0004993">
    <property type="term" value="F:G protein-coupled serotonin receptor activity"/>
    <property type="evidence" value="ECO:0007669"/>
    <property type="project" value="UniProtKB-ARBA"/>
</dbReference>
<evidence type="ECO:0000256" key="2">
    <source>
        <dbReference type="ARBA" id="ARBA00022475"/>
    </source>
</evidence>
<reference evidence="12" key="1">
    <citation type="journal article" date="2023" name="PLoS Negl. Trop. Dis.">
        <title>A genome sequence for Biomphalaria pfeifferi, the major vector snail for the human-infecting parasite Schistosoma mansoni.</title>
        <authorList>
            <person name="Bu L."/>
            <person name="Lu L."/>
            <person name="Laidemitt M.R."/>
            <person name="Zhang S.M."/>
            <person name="Mutuku M."/>
            <person name="Mkoji G."/>
            <person name="Steinauer M."/>
            <person name="Loker E.S."/>
        </authorList>
    </citation>
    <scope>NUCLEOTIDE SEQUENCE</scope>
    <source>
        <strain evidence="12">KasaAsao</strain>
    </source>
</reference>
<gene>
    <name evidence="12" type="ORF">Bpfe_028803</name>
</gene>
<dbReference type="GO" id="GO:0043410">
    <property type="term" value="P:positive regulation of MAPK cascade"/>
    <property type="evidence" value="ECO:0007669"/>
    <property type="project" value="TreeGrafter"/>
</dbReference>
<evidence type="ECO:0000256" key="3">
    <source>
        <dbReference type="ARBA" id="ARBA00022692"/>
    </source>
</evidence>
<accession>A0AAD8ASS9</accession>
<keyword evidence="3 10" id="KW-0812">Transmembrane</keyword>
<proteinExistence type="predicted"/>
<evidence type="ECO:0000313" key="13">
    <source>
        <dbReference type="Proteomes" id="UP001233172"/>
    </source>
</evidence>
<keyword evidence="13" id="KW-1185">Reference proteome</keyword>
<feature type="domain" description="G-protein coupled receptors family 1 profile" evidence="11">
    <location>
        <begin position="43"/>
        <end position="357"/>
    </location>
</feature>
<comment type="subcellular location">
    <subcellularLocation>
        <location evidence="1">Cell membrane</location>
        <topology evidence="1">Multi-pass membrane protein</topology>
    </subcellularLocation>
</comment>
<keyword evidence="4 10" id="KW-1133">Transmembrane helix</keyword>
<dbReference type="GO" id="GO:0005886">
    <property type="term" value="C:plasma membrane"/>
    <property type="evidence" value="ECO:0007669"/>
    <property type="project" value="UniProtKB-SubCell"/>
</dbReference>
<name>A0AAD8ASS9_BIOPF</name>
<dbReference type="PRINTS" id="PR00237">
    <property type="entry name" value="GPCRRHODOPSN"/>
</dbReference>
<dbReference type="InterPro" id="IPR017452">
    <property type="entry name" value="GPCR_Rhodpsn_7TM"/>
</dbReference>
<evidence type="ECO:0000313" key="12">
    <source>
        <dbReference type="EMBL" id="KAK0041761.1"/>
    </source>
</evidence>
<keyword evidence="9" id="KW-0807">Transducer</keyword>